<dbReference type="EMBL" id="JAARLZ010000013">
    <property type="protein sequence ID" value="NII08624.1"/>
    <property type="molecule type" value="Genomic_DNA"/>
</dbReference>
<dbReference type="PANTHER" id="PTHR33420:SF3">
    <property type="entry name" value="FIMBRIAL SUBUNIT ELFA"/>
    <property type="match status" value="1"/>
</dbReference>
<evidence type="ECO:0000256" key="4">
    <source>
        <dbReference type="ARBA" id="ARBA00023263"/>
    </source>
</evidence>
<name>A0A7X5UDR7_9GAMM</name>
<dbReference type="GO" id="GO:0009289">
    <property type="term" value="C:pilus"/>
    <property type="evidence" value="ECO:0007669"/>
    <property type="project" value="UniProtKB-SubCell"/>
</dbReference>
<dbReference type="RefSeq" id="WP_166951758.1">
    <property type="nucleotide sequence ID" value="NZ_JAARLZ010000013.1"/>
</dbReference>
<keyword evidence="4" id="KW-0281">Fimbrium</keyword>
<dbReference type="SUPFAM" id="SSF49401">
    <property type="entry name" value="Bacterial adhesins"/>
    <property type="match status" value="1"/>
</dbReference>
<dbReference type="InterPro" id="IPR050263">
    <property type="entry name" value="Bact_Fimbrial_Adh_Pro"/>
</dbReference>
<evidence type="ECO:0000256" key="3">
    <source>
        <dbReference type="ARBA" id="ARBA00022729"/>
    </source>
</evidence>
<organism evidence="6 7">
    <name type="scientific">Luteibacter anthropi</name>
    <dbReference type="NCBI Taxonomy" id="564369"/>
    <lineage>
        <taxon>Bacteria</taxon>
        <taxon>Pseudomonadati</taxon>
        <taxon>Pseudomonadota</taxon>
        <taxon>Gammaproteobacteria</taxon>
        <taxon>Lysobacterales</taxon>
        <taxon>Rhodanobacteraceae</taxon>
        <taxon>Luteibacter</taxon>
    </lineage>
</organism>
<dbReference type="Gene3D" id="2.60.40.1090">
    <property type="entry name" value="Fimbrial-type adhesion domain"/>
    <property type="match status" value="1"/>
</dbReference>
<dbReference type="InterPro" id="IPR008966">
    <property type="entry name" value="Adhesion_dom_sf"/>
</dbReference>
<reference evidence="6 7" key="1">
    <citation type="submission" date="2020-03" db="EMBL/GenBank/DDBJ databases">
        <authorList>
            <person name="Lai Q."/>
        </authorList>
    </citation>
    <scope>NUCLEOTIDE SEQUENCE [LARGE SCALE GENOMIC DNA]</scope>
    <source>
        <strain evidence="6 7">CCUG 25036</strain>
    </source>
</reference>
<dbReference type="Proteomes" id="UP000490980">
    <property type="component" value="Unassembled WGS sequence"/>
</dbReference>
<dbReference type="InterPro" id="IPR000259">
    <property type="entry name" value="Adhesion_dom_fimbrial"/>
</dbReference>
<dbReference type="Pfam" id="PF00419">
    <property type="entry name" value="Fimbrial"/>
    <property type="match status" value="1"/>
</dbReference>
<protein>
    <submittedName>
        <fullName evidence="6">Type 1 fimbrial protein</fullName>
    </submittedName>
</protein>
<comment type="similarity">
    <text evidence="2">Belongs to the fimbrial protein family.</text>
</comment>
<keyword evidence="3" id="KW-0732">Signal</keyword>
<evidence type="ECO:0000259" key="5">
    <source>
        <dbReference type="Pfam" id="PF00419"/>
    </source>
</evidence>
<evidence type="ECO:0000256" key="2">
    <source>
        <dbReference type="ARBA" id="ARBA00006671"/>
    </source>
</evidence>
<sequence length="192" mass="20195">MRRPTTHFPANVHRRLRRISVIAMVMFCALCLPVPGLADSQINLNGKITAGTCVVNHPAVIWDEISAGDIKAHGRVAESARLFDIELSGCAGVASAKFTFGSASDNDPGQTDTFRNTATSPAPHLTIWLQRANAAGACPTSGSVQAPGSTHSMLITGPDQTLPMCATYWNKGNDDVTAGDVSATITVGVTYN</sequence>
<feature type="domain" description="Fimbrial-type adhesion" evidence="5">
    <location>
        <begin position="42"/>
        <end position="191"/>
    </location>
</feature>
<gene>
    <name evidence="6" type="ORF">HBF25_19745</name>
</gene>
<keyword evidence="7" id="KW-1185">Reference proteome</keyword>
<dbReference type="InterPro" id="IPR036937">
    <property type="entry name" value="Adhesion_dom_fimbrial_sf"/>
</dbReference>
<dbReference type="PANTHER" id="PTHR33420">
    <property type="entry name" value="FIMBRIAL SUBUNIT ELFA-RELATED"/>
    <property type="match status" value="1"/>
</dbReference>
<proteinExistence type="inferred from homology"/>
<dbReference type="GO" id="GO:0043709">
    <property type="term" value="P:cell adhesion involved in single-species biofilm formation"/>
    <property type="evidence" value="ECO:0007669"/>
    <property type="project" value="TreeGrafter"/>
</dbReference>
<dbReference type="AlphaFoldDB" id="A0A7X5UDR7"/>
<accession>A0A7X5UDR7</accession>
<comment type="subcellular location">
    <subcellularLocation>
        <location evidence="1">Fimbrium</location>
    </subcellularLocation>
</comment>
<comment type="caution">
    <text evidence="6">The sequence shown here is derived from an EMBL/GenBank/DDBJ whole genome shotgun (WGS) entry which is preliminary data.</text>
</comment>
<evidence type="ECO:0000313" key="7">
    <source>
        <dbReference type="Proteomes" id="UP000490980"/>
    </source>
</evidence>
<evidence type="ECO:0000256" key="1">
    <source>
        <dbReference type="ARBA" id="ARBA00004561"/>
    </source>
</evidence>
<evidence type="ECO:0000313" key="6">
    <source>
        <dbReference type="EMBL" id="NII08624.1"/>
    </source>
</evidence>